<reference evidence="2 3" key="1">
    <citation type="journal article" date="2021" name="Elife">
        <title>Chloroplast acquisition without the gene transfer in kleptoplastic sea slugs, Plakobranchus ocellatus.</title>
        <authorList>
            <person name="Maeda T."/>
            <person name="Takahashi S."/>
            <person name="Yoshida T."/>
            <person name="Shimamura S."/>
            <person name="Takaki Y."/>
            <person name="Nagai Y."/>
            <person name="Toyoda A."/>
            <person name="Suzuki Y."/>
            <person name="Arimoto A."/>
            <person name="Ishii H."/>
            <person name="Satoh N."/>
            <person name="Nishiyama T."/>
            <person name="Hasebe M."/>
            <person name="Maruyama T."/>
            <person name="Minagawa J."/>
            <person name="Obokata J."/>
            <person name="Shigenobu S."/>
        </authorList>
    </citation>
    <scope>NUCLEOTIDE SEQUENCE [LARGE SCALE GENOMIC DNA]</scope>
</reference>
<comment type="caution">
    <text evidence="2">The sequence shown here is derived from an EMBL/GenBank/DDBJ whole genome shotgun (WGS) entry which is preliminary data.</text>
</comment>
<feature type="compositionally biased region" description="Acidic residues" evidence="1">
    <location>
        <begin position="30"/>
        <end position="50"/>
    </location>
</feature>
<evidence type="ECO:0000256" key="1">
    <source>
        <dbReference type="SAM" id="MobiDB-lite"/>
    </source>
</evidence>
<dbReference type="Proteomes" id="UP000762676">
    <property type="component" value="Unassembled WGS sequence"/>
</dbReference>
<feature type="compositionally biased region" description="Polar residues" evidence="1">
    <location>
        <begin position="55"/>
        <end position="66"/>
    </location>
</feature>
<accession>A0AAV4FT53</accession>
<dbReference type="AlphaFoldDB" id="A0AAV4FT53"/>
<name>A0AAV4FT53_9GAST</name>
<proteinExistence type="predicted"/>
<sequence length="66" mass="7510">MQKQSEADRDLKTCRDRVRQTEICRHAETCDEDNDDHDDDDDGDGDDGIDDISNRIVTDTSVQDVP</sequence>
<dbReference type="EMBL" id="BMAT01000931">
    <property type="protein sequence ID" value="GFR76613.1"/>
    <property type="molecule type" value="Genomic_DNA"/>
</dbReference>
<evidence type="ECO:0000313" key="2">
    <source>
        <dbReference type="EMBL" id="GFR76613.1"/>
    </source>
</evidence>
<protein>
    <submittedName>
        <fullName evidence="2">Uncharacterized protein</fullName>
    </submittedName>
</protein>
<keyword evidence="3" id="KW-1185">Reference proteome</keyword>
<organism evidence="2 3">
    <name type="scientific">Elysia marginata</name>
    <dbReference type="NCBI Taxonomy" id="1093978"/>
    <lineage>
        <taxon>Eukaryota</taxon>
        <taxon>Metazoa</taxon>
        <taxon>Spiralia</taxon>
        <taxon>Lophotrochozoa</taxon>
        <taxon>Mollusca</taxon>
        <taxon>Gastropoda</taxon>
        <taxon>Heterobranchia</taxon>
        <taxon>Euthyneura</taxon>
        <taxon>Panpulmonata</taxon>
        <taxon>Sacoglossa</taxon>
        <taxon>Placobranchoidea</taxon>
        <taxon>Plakobranchidae</taxon>
        <taxon>Elysia</taxon>
    </lineage>
</organism>
<feature type="region of interest" description="Disordered" evidence="1">
    <location>
        <begin position="26"/>
        <end position="66"/>
    </location>
</feature>
<evidence type="ECO:0000313" key="3">
    <source>
        <dbReference type="Proteomes" id="UP000762676"/>
    </source>
</evidence>
<gene>
    <name evidence="2" type="ORF">ElyMa_000487500</name>
</gene>